<reference evidence="9 10" key="1">
    <citation type="submission" date="2016-11" db="EMBL/GenBank/DDBJ databases">
        <authorList>
            <person name="Jaros S."/>
            <person name="Januszkiewicz K."/>
            <person name="Wedrychowicz H."/>
        </authorList>
    </citation>
    <scope>NUCLEOTIDE SEQUENCE [LARGE SCALE GENOMIC DNA]</scope>
    <source>
        <strain evidence="9 10">YL228</strain>
    </source>
</reference>
<dbReference type="EC" id="3.1.11.6" evidence="5"/>
<dbReference type="PANTHER" id="PTHR30008:SF0">
    <property type="entry name" value="EXODEOXYRIBONUCLEASE 7 LARGE SUBUNIT"/>
    <property type="match status" value="1"/>
</dbReference>
<evidence type="ECO:0000256" key="4">
    <source>
        <dbReference type="ARBA" id="ARBA00022839"/>
    </source>
</evidence>
<evidence type="ECO:0000256" key="2">
    <source>
        <dbReference type="ARBA" id="ARBA00022722"/>
    </source>
</evidence>
<gene>
    <name evidence="5" type="primary">xseA</name>
    <name evidence="9" type="ORF">SAMN02910280_0657</name>
</gene>
<dbReference type="GO" id="GO:0003676">
    <property type="term" value="F:nucleic acid binding"/>
    <property type="evidence" value="ECO:0007669"/>
    <property type="project" value="InterPro"/>
</dbReference>
<organism evidence="9 10">
    <name type="scientific">Ruminococcus flavefaciens</name>
    <dbReference type="NCBI Taxonomy" id="1265"/>
    <lineage>
        <taxon>Bacteria</taxon>
        <taxon>Bacillati</taxon>
        <taxon>Bacillota</taxon>
        <taxon>Clostridia</taxon>
        <taxon>Eubacteriales</taxon>
        <taxon>Oscillospiraceae</taxon>
        <taxon>Ruminococcus</taxon>
    </lineage>
</organism>
<dbReference type="RefSeq" id="WP_072299061.1">
    <property type="nucleotide sequence ID" value="NZ_FPIP01000001.1"/>
</dbReference>
<evidence type="ECO:0000313" key="9">
    <source>
        <dbReference type="EMBL" id="SFW12955.1"/>
    </source>
</evidence>
<dbReference type="InterPro" id="IPR025824">
    <property type="entry name" value="OB-fold_nuc-bd_dom"/>
</dbReference>
<evidence type="ECO:0000259" key="8">
    <source>
        <dbReference type="Pfam" id="PF13742"/>
    </source>
</evidence>
<keyword evidence="2 5" id="KW-0540">Nuclease</keyword>
<comment type="subunit">
    <text evidence="5">Heterooligomer composed of large and small subunits.</text>
</comment>
<feature type="domain" description="Exonuclease VII large subunit C-terminal" evidence="7">
    <location>
        <begin position="123"/>
        <end position="296"/>
    </location>
</feature>
<dbReference type="Pfam" id="PF13742">
    <property type="entry name" value="tRNA_anti_2"/>
    <property type="match status" value="1"/>
</dbReference>
<evidence type="ECO:0000256" key="3">
    <source>
        <dbReference type="ARBA" id="ARBA00022801"/>
    </source>
</evidence>
<evidence type="ECO:0000256" key="1">
    <source>
        <dbReference type="ARBA" id="ARBA00022490"/>
    </source>
</evidence>
<evidence type="ECO:0000256" key="5">
    <source>
        <dbReference type="HAMAP-Rule" id="MF_00378"/>
    </source>
</evidence>
<dbReference type="InterPro" id="IPR003753">
    <property type="entry name" value="Exonuc_VII_L"/>
</dbReference>
<comment type="subcellular location">
    <subcellularLocation>
        <location evidence="5 6">Cytoplasm</location>
    </subcellularLocation>
</comment>
<dbReference type="HAMAP" id="MF_00378">
    <property type="entry name" value="Exonuc_7_L"/>
    <property type="match status" value="1"/>
</dbReference>
<accession>A0A1K1LQ25</accession>
<evidence type="ECO:0000256" key="6">
    <source>
        <dbReference type="RuleBase" id="RU004355"/>
    </source>
</evidence>
<proteinExistence type="inferred from homology"/>
<dbReference type="GO" id="GO:0006308">
    <property type="term" value="P:DNA catabolic process"/>
    <property type="evidence" value="ECO:0007669"/>
    <property type="project" value="UniProtKB-UniRule"/>
</dbReference>
<comment type="function">
    <text evidence="5">Bidirectionally degrades single-stranded DNA into large acid-insoluble oligonucleotides, which are then degraded further into small acid-soluble oligonucleotides.</text>
</comment>
<dbReference type="NCBIfam" id="TIGR00237">
    <property type="entry name" value="xseA"/>
    <property type="match status" value="1"/>
</dbReference>
<comment type="similarity">
    <text evidence="5 6">Belongs to the XseA family.</text>
</comment>
<dbReference type="GO" id="GO:0008855">
    <property type="term" value="F:exodeoxyribonuclease VII activity"/>
    <property type="evidence" value="ECO:0007669"/>
    <property type="project" value="UniProtKB-UniRule"/>
</dbReference>
<dbReference type="CDD" id="cd04489">
    <property type="entry name" value="ExoVII_LU_OBF"/>
    <property type="match status" value="1"/>
</dbReference>
<comment type="catalytic activity">
    <reaction evidence="5 6">
        <text>Exonucleolytic cleavage in either 5'- to 3'- or 3'- to 5'-direction to yield nucleoside 5'-phosphates.</text>
        <dbReference type="EC" id="3.1.11.6"/>
    </reaction>
</comment>
<sequence>MPVITVTQINKYIGSILKNDRNLQGIMVRGEISNYVKHFRSGHVYFTLKDSESAIKAVMFASAAARLKFEPEDGMSVIAAGSLGVFERDGAYQLYVNDIIPEGAGKANVALEQLKKKLRKEGIFAEEHKRPIPPMPKKIGAVTSLSGAAVRDIINVLSRRYPLGEIYAVNAQVQGEGAPESVCAGILKAEAAGCDVIIVGRGGGSSEDLSAFNTEKVAYAIYNCKVPVISAVGHETDFTVADLAADLRAPTPSAAAEIAAPDITLLYEKIALLERRAERSALSVLDKSTDRFVALNARLTAQSPENRLKLTAERLSAFDKRRDTAFLRYMDRLERQLEEKAARLDSLSPLKVLSRGYSLVYKGEKLLSSSEALKKGDKIKIGFGSGGAEAEITDKW</sequence>
<dbReference type="PANTHER" id="PTHR30008">
    <property type="entry name" value="EXODEOXYRIBONUCLEASE 7 LARGE SUBUNIT"/>
    <property type="match status" value="1"/>
</dbReference>
<name>A0A1K1LQ25_RUMFL</name>
<dbReference type="EMBL" id="FPIP01000001">
    <property type="protein sequence ID" value="SFW12955.1"/>
    <property type="molecule type" value="Genomic_DNA"/>
</dbReference>
<dbReference type="AlphaFoldDB" id="A0A1K1LQ25"/>
<keyword evidence="4 5" id="KW-0269">Exonuclease</keyword>
<dbReference type="Proteomes" id="UP000183461">
    <property type="component" value="Unassembled WGS sequence"/>
</dbReference>
<evidence type="ECO:0000259" key="7">
    <source>
        <dbReference type="Pfam" id="PF02601"/>
    </source>
</evidence>
<dbReference type="InterPro" id="IPR020579">
    <property type="entry name" value="Exonuc_VII_lsu_C"/>
</dbReference>
<evidence type="ECO:0000313" key="10">
    <source>
        <dbReference type="Proteomes" id="UP000183461"/>
    </source>
</evidence>
<protein>
    <recommendedName>
        <fullName evidence="5">Exodeoxyribonuclease 7 large subunit</fullName>
        <ecNumber evidence="5">3.1.11.6</ecNumber>
    </recommendedName>
    <alternativeName>
        <fullName evidence="5">Exodeoxyribonuclease VII large subunit</fullName>
        <shortName evidence="5">Exonuclease VII large subunit</shortName>
    </alternativeName>
</protein>
<feature type="domain" description="OB-fold nucleic acid binding" evidence="8">
    <location>
        <begin position="4"/>
        <end position="99"/>
    </location>
</feature>
<keyword evidence="1 5" id="KW-0963">Cytoplasm</keyword>
<dbReference type="GO" id="GO:0005737">
    <property type="term" value="C:cytoplasm"/>
    <property type="evidence" value="ECO:0007669"/>
    <property type="project" value="UniProtKB-SubCell"/>
</dbReference>
<dbReference type="Pfam" id="PF02601">
    <property type="entry name" value="Exonuc_VII_L"/>
    <property type="match status" value="1"/>
</dbReference>
<keyword evidence="3 5" id="KW-0378">Hydrolase</keyword>
<dbReference type="GO" id="GO:0009318">
    <property type="term" value="C:exodeoxyribonuclease VII complex"/>
    <property type="evidence" value="ECO:0007669"/>
    <property type="project" value="UniProtKB-UniRule"/>
</dbReference>